<organism evidence="3 4">
    <name type="scientific">Crassostrea virginica</name>
    <name type="common">Eastern oyster</name>
    <dbReference type="NCBI Taxonomy" id="6565"/>
    <lineage>
        <taxon>Eukaryota</taxon>
        <taxon>Metazoa</taxon>
        <taxon>Spiralia</taxon>
        <taxon>Lophotrochozoa</taxon>
        <taxon>Mollusca</taxon>
        <taxon>Bivalvia</taxon>
        <taxon>Autobranchia</taxon>
        <taxon>Pteriomorphia</taxon>
        <taxon>Ostreida</taxon>
        <taxon>Ostreoidea</taxon>
        <taxon>Ostreidae</taxon>
        <taxon>Crassostrea</taxon>
    </lineage>
</organism>
<evidence type="ECO:0000256" key="2">
    <source>
        <dbReference type="SAM" id="MobiDB-lite"/>
    </source>
</evidence>
<sequence length="273" mass="31716">MALAITELKSSSVKLDAEVKNVKNEFHQLEINVSSLGNVFDSVKDVVDTNKKEVEKIKKSVEQCSINQRATEAFASDLQKMKDASALMEESVIDLKARSMRDNLVFTGIPEERDEDTEALIQNLIQRKYKPDYQISFERVHRLGKPNDFSERPRNIVAKFSYFKDREYIRLNAARKLHGTRIWVNEQFPPEIENNRKKLYPVMRQAKKDRKRVKLVRDTLYIDGIKYNAPTESARPTPSYADQTARPAPHYSENAGRRENKRPRHGSTPDRHR</sequence>
<feature type="coiled-coil region" evidence="1">
    <location>
        <begin position="5"/>
        <end position="32"/>
    </location>
</feature>
<dbReference type="Gene3D" id="3.30.70.1820">
    <property type="entry name" value="L1 transposable element, RRM domain"/>
    <property type="match status" value="1"/>
</dbReference>
<dbReference type="InterPro" id="IPR004244">
    <property type="entry name" value="Transposase_22"/>
</dbReference>
<keyword evidence="1" id="KW-0175">Coiled coil</keyword>
<proteinExistence type="predicted"/>
<dbReference type="Proteomes" id="UP000694844">
    <property type="component" value="Chromosome 8"/>
</dbReference>
<feature type="compositionally biased region" description="Polar residues" evidence="2">
    <location>
        <begin position="230"/>
        <end position="242"/>
    </location>
</feature>
<protein>
    <submittedName>
        <fullName evidence="4">Uncharacterized protein LOC111109318</fullName>
    </submittedName>
</protein>
<dbReference type="KEGG" id="cvn:111109318"/>
<dbReference type="RefSeq" id="XP_022301107.1">
    <property type="nucleotide sequence ID" value="XM_022445399.1"/>
</dbReference>
<evidence type="ECO:0000256" key="1">
    <source>
        <dbReference type="SAM" id="Coils"/>
    </source>
</evidence>
<gene>
    <name evidence="4" type="primary">LOC111109318</name>
</gene>
<keyword evidence="3" id="KW-1185">Reference proteome</keyword>
<dbReference type="GeneID" id="111109318"/>
<name>A0A8B8BCG1_CRAVI</name>
<accession>A0A8B8BCG1</accession>
<evidence type="ECO:0000313" key="3">
    <source>
        <dbReference type="Proteomes" id="UP000694844"/>
    </source>
</evidence>
<feature type="region of interest" description="Disordered" evidence="2">
    <location>
        <begin position="228"/>
        <end position="273"/>
    </location>
</feature>
<dbReference type="OrthoDB" id="6159214at2759"/>
<dbReference type="AlphaFoldDB" id="A0A8B8BCG1"/>
<dbReference type="PANTHER" id="PTHR11505">
    <property type="entry name" value="L1 TRANSPOSABLE ELEMENT-RELATED"/>
    <property type="match status" value="1"/>
</dbReference>
<evidence type="ECO:0000313" key="4">
    <source>
        <dbReference type="RefSeq" id="XP_022301107.1"/>
    </source>
</evidence>
<reference evidence="4" key="1">
    <citation type="submission" date="2025-08" db="UniProtKB">
        <authorList>
            <consortium name="RefSeq"/>
        </authorList>
    </citation>
    <scope>IDENTIFICATION</scope>
    <source>
        <tissue evidence="4">Whole sample</tissue>
    </source>
</reference>